<evidence type="ECO:0000256" key="6">
    <source>
        <dbReference type="ARBA" id="ARBA00022603"/>
    </source>
</evidence>
<dbReference type="OrthoDB" id="412182at2759"/>
<evidence type="ECO:0000256" key="7">
    <source>
        <dbReference type="ARBA" id="ARBA00022679"/>
    </source>
</evidence>
<evidence type="ECO:0000256" key="11">
    <source>
        <dbReference type="ARBA" id="ARBA00022989"/>
    </source>
</evidence>
<evidence type="ECO:0000256" key="13">
    <source>
        <dbReference type="ARBA" id="ARBA00023136"/>
    </source>
</evidence>
<evidence type="ECO:0000256" key="12">
    <source>
        <dbReference type="ARBA" id="ARBA00023098"/>
    </source>
</evidence>
<protein>
    <recommendedName>
        <fullName evidence="14">sphingolipid C(9)-methyltransferase</fullName>
        <ecNumber evidence="14">2.1.1.317</ecNumber>
    </recommendedName>
</protein>
<comment type="pathway">
    <text evidence="3">Sphingolipid metabolism.</text>
</comment>
<evidence type="ECO:0000256" key="15">
    <source>
        <dbReference type="SAM" id="Phobius"/>
    </source>
</evidence>
<proteinExistence type="inferred from homology"/>
<keyword evidence="10" id="KW-0746">Sphingolipid metabolism</keyword>
<dbReference type="Gene3D" id="3.40.50.150">
    <property type="entry name" value="Vaccinia Virus protein VP39"/>
    <property type="match status" value="1"/>
</dbReference>
<comment type="subcellular location">
    <subcellularLocation>
        <location evidence="1">Membrane</location>
        <topology evidence="1">Multi-pass membrane protein</topology>
    </subcellularLocation>
</comment>
<organism evidence="16 17">
    <name type="scientific">Paraglomus occultum</name>
    <dbReference type="NCBI Taxonomy" id="144539"/>
    <lineage>
        <taxon>Eukaryota</taxon>
        <taxon>Fungi</taxon>
        <taxon>Fungi incertae sedis</taxon>
        <taxon>Mucoromycota</taxon>
        <taxon>Glomeromycotina</taxon>
        <taxon>Glomeromycetes</taxon>
        <taxon>Paraglomerales</taxon>
        <taxon>Paraglomeraceae</taxon>
        <taxon>Paraglomus</taxon>
    </lineage>
</organism>
<evidence type="ECO:0000256" key="14">
    <source>
        <dbReference type="ARBA" id="ARBA00039020"/>
    </source>
</evidence>
<dbReference type="PANTHER" id="PTHR45197:SF1">
    <property type="entry name" value="SPHINGOLIPID C9-METHYLTRANSFERASE A-RELATED"/>
    <property type="match status" value="1"/>
</dbReference>
<dbReference type="InterPro" id="IPR029063">
    <property type="entry name" value="SAM-dependent_MTases_sf"/>
</dbReference>
<keyword evidence="6" id="KW-0489">Methyltransferase</keyword>
<dbReference type="SUPFAM" id="SSF53335">
    <property type="entry name" value="S-adenosyl-L-methionine-dependent methyltransferases"/>
    <property type="match status" value="1"/>
</dbReference>
<evidence type="ECO:0000256" key="5">
    <source>
        <dbReference type="ARBA" id="ARBA00022516"/>
    </source>
</evidence>
<dbReference type="GO" id="GO:0016020">
    <property type="term" value="C:membrane"/>
    <property type="evidence" value="ECO:0007669"/>
    <property type="project" value="UniProtKB-SubCell"/>
</dbReference>
<evidence type="ECO:0000256" key="10">
    <source>
        <dbReference type="ARBA" id="ARBA00022919"/>
    </source>
</evidence>
<dbReference type="CDD" id="cd02440">
    <property type="entry name" value="AdoMet_MTases"/>
    <property type="match status" value="1"/>
</dbReference>
<dbReference type="Pfam" id="PF02353">
    <property type="entry name" value="CMAS"/>
    <property type="match status" value="1"/>
</dbReference>
<comment type="pathway">
    <text evidence="2">Lipid metabolism; sphingolipid metabolism.</text>
</comment>
<dbReference type="GO" id="GO:0032259">
    <property type="term" value="P:methylation"/>
    <property type="evidence" value="ECO:0007669"/>
    <property type="project" value="UniProtKB-KW"/>
</dbReference>
<evidence type="ECO:0000256" key="2">
    <source>
        <dbReference type="ARBA" id="ARBA00004760"/>
    </source>
</evidence>
<accession>A0A9N9F3M4</accession>
<keyword evidence="8" id="KW-0949">S-adenosyl-L-methionine</keyword>
<dbReference type="PANTHER" id="PTHR45197">
    <property type="entry name" value="SYNTHASE, PUTATIVE (AFU_ORTHOLOGUE AFUA_7G04190)-RELATED"/>
    <property type="match status" value="1"/>
</dbReference>
<dbReference type="Proteomes" id="UP000789572">
    <property type="component" value="Unassembled WGS sequence"/>
</dbReference>
<evidence type="ECO:0000256" key="1">
    <source>
        <dbReference type="ARBA" id="ARBA00004141"/>
    </source>
</evidence>
<dbReference type="EMBL" id="CAJVPJ010000289">
    <property type="protein sequence ID" value="CAG8506854.1"/>
    <property type="molecule type" value="Genomic_DNA"/>
</dbReference>
<name>A0A9N9F3M4_9GLOM</name>
<dbReference type="InterPro" id="IPR052290">
    <property type="entry name" value="Sphingo_C9-MT"/>
</dbReference>
<comment type="similarity">
    <text evidence="4">Belongs to the CFA/CMAS family.</text>
</comment>
<keyword evidence="11 15" id="KW-1133">Transmembrane helix</keyword>
<evidence type="ECO:0000256" key="8">
    <source>
        <dbReference type="ARBA" id="ARBA00022691"/>
    </source>
</evidence>
<evidence type="ECO:0000256" key="9">
    <source>
        <dbReference type="ARBA" id="ARBA00022692"/>
    </source>
</evidence>
<sequence length="469" mass="53991">MGKDTKEFTPTKWAGVANAPYPIEGAGNQTFNFYVLWATILGVPYLIQSYLIGFGLISYLFFLLILGLPTFAAFIYIASWLSPANKSRVVLPGKILEEYIIIKDSTLAGYRGHNKIPMETFFENYFDGKIDLKGDALEALEARYDWASFGFSMGQFKYFLTQWIPETFWHSRQQDKDQIRDTYDRGDDFYAAFLGKTMVYTCGIVSDPTKNETLEELQENKLKLVCDKIRLKPGDRHLDIGCGWGTLVAHAAKNYGSDSVGVTLARNQADFGNARLKEWGVDPSKARILCIDYRDTPKKPKYDKITCLEMAEHVGILRFQTFLLQVREMLDDDGLFFLQIAGLRRTWQYEDFIWGLFMAKYVFPGADASCPLYWVIEQLERAGFEIHDIDTVGVHYSATIYRWYHNWLKNKATVVEKYGDKWYRIWEIFLAWSVIVARQGSSTCFQIVAHKNLNSFDRAGLISKRLIAF</sequence>
<comment type="caution">
    <text evidence="16">The sequence shown here is derived from an EMBL/GenBank/DDBJ whole genome shotgun (WGS) entry which is preliminary data.</text>
</comment>
<evidence type="ECO:0000256" key="4">
    <source>
        <dbReference type="ARBA" id="ARBA00010815"/>
    </source>
</evidence>
<dbReference type="GO" id="GO:0008168">
    <property type="term" value="F:methyltransferase activity"/>
    <property type="evidence" value="ECO:0007669"/>
    <property type="project" value="UniProtKB-KW"/>
</dbReference>
<dbReference type="AlphaFoldDB" id="A0A9N9F3M4"/>
<evidence type="ECO:0000256" key="3">
    <source>
        <dbReference type="ARBA" id="ARBA00004991"/>
    </source>
</evidence>
<reference evidence="16" key="1">
    <citation type="submission" date="2021-06" db="EMBL/GenBank/DDBJ databases">
        <authorList>
            <person name="Kallberg Y."/>
            <person name="Tangrot J."/>
            <person name="Rosling A."/>
        </authorList>
    </citation>
    <scope>NUCLEOTIDE SEQUENCE</scope>
    <source>
        <strain evidence="16">IA702</strain>
    </source>
</reference>
<keyword evidence="12" id="KW-0443">Lipid metabolism</keyword>
<evidence type="ECO:0000313" key="17">
    <source>
        <dbReference type="Proteomes" id="UP000789572"/>
    </source>
</evidence>
<keyword evidence="5" id="KW-0444">Lipid biosynthesis</keyword>
<dbReference type="EC" id="2.1.1.317" evidence="14"/>
<feature type="transmembrane region" description="Helical" evidence="15">
    <location>
        <begin position="31"/>
        <end position="47"/>
    </location>
</feature>
<gene>
    <name evidence="16" type="ORF">POCULU_LOCUS2862</name>
</gene>
<feature type="transmembrane region" description="Helical" evidence="15">
    <location>
        <begin position="59"/>
        <end position="81"/>
    </location>
</feature>
<dbReference type="GO" id="GO:0006665">
    <property type="term" value="P:sphingolipid metabolic process"/>
    <property type="evidence" value="ECO:0007669"/>
    <property type="project" value="UniProtKB-KW"/>
</dbReference>
<keyword evidence="17" id="KW-1185">Reference proteome</keyword>
<keyword evidence="9 15" id="KW-0812">Transmembrane</keyword>
<keyword evidence="7" id="KW-0808">Transferase</keyword>
<keyword evidence="13 15" id="KW-0472">Membrane</keyword>
<evidence type="ECO:0000313" key="16">
    <source>
        <dbReference type="EMBL" id="CAG8506854.1"/>
    </source>
</evidence>